<evidence type="ECO:0000313" key="3">
    <source>
        <dbReference type="Proteomes" id="UP001386955"/>
    </source>
</evidence>
<evidence type="ECO:0000313" key="2">
    <source>
        <dbReference type="EMBL" id="KAK7411393.1"/>
    </source>
</evidence>
<reference evidence="2 3" key="1">
    <citation type="submission" date="2024-01" db="EMBL/GenBank/DDBJ databases">
        <title>The genomes of 5 underutilized Papilionoideae crops provide insights into root nodulation and disease resistanc.</title>
        <authorList>
            <person name="Jiang F."/>
        </authorList>
    </citation>
    <scope>NUCLEOTIDE SEQUENCE [LARGE SCALE GENOMIC DNA]</scope>
    <source>
        <strain evidence="2">DUOXIRENSHENG_FW03</strain>
        <tissue evidence="2">Leaves</tissue>
    </source>
</reference>
<dbReference type="PANTHER" id="PTHR33784">
    <property type="entry name" value="OS05G0482100 PROTEIN"/>
    <property type="match status" value="1"/>
</dbReference>
<dbReference type="Proteomes" id="UP001386955">
    <property type="component" value="Unassembled WGS sequence"/>
</dbReference>
<dbReference type="Gene3D" id="1.20.1280.50">
    <property type="match status" value="1"/>
</dbReference>
<organism evidence="2 3">
    <name type="scientific">Psophocarpus tetragonolobus</name>
    <name type="common">Winged bean</name>
    <name type="synonym">Dolichos tetragonolobus</name>
    <dbReference type="NCBI Taxonomy" id="3891"/>
    <lineage>
        <taxon>Eukaryota</taxon>
        <taxon>Viridiplantae</taxon>
        <taxon>Streptophyta</taxon>
        <taxon>Embryophyta</taxon>
        <taxon>Tracheophyta</taxon>
        <taxon>Spermatophyta</taxon>
        <taxon>Magnoliopsida</taxon>
        <taxon>eudicotyledons</taxon>
        <taxon>Gunneridae</taxon>
        <taxon>Pentapetalae</taxon>
        <taxon>rosids</taxon>
        <taxon>fabids</taxon>
        <taxon>Fabales</taxon>
        <taxon>Fabaceae</taxon>
        <taxon>Papilionoideae</taxon>
        <taxon>50 kb inversion clade</taxon>
        <taxon>NPAAA clade</taxon>
        <taxon>indigoferoid/millettioid clade</taxon>
        <taxon>Phaseoleae</taxon>
        <taxon>Psophocarpus</taxon>
    </lineage>
</organism>
<sequence length="347" mass="40705">MSISRLVKKGSKRRCITYSNGSMAPIKSLPKDLLVEVIARVASSSVDDLCNMKSSCKDFLDASEDNYVWQNVSLDKFPLYPWVHDEKLWCFLERCRKSGNIDSLFREGMLQYFKIPNKDINGLQNLKVAAQNGHMHAQYIYGMILLCSHNDDLRHQGFQYVCSLRKSKCVMKCRNKLRELIRGLWLNGVIVRNHIALCRCKDTCNGWRSKNNDVWVVSKDDEDDDIDSCEYCRWDYEIEYFYRYLSCVSMFMYVFAFIVQPTVWPREECEWKDGADKWLEGNENFLKHLEAKLFRVHLVSLDGTTHNKKTFINLLKKDLDQLFTGPHALMLLILVLTAEYEQIPRRD</sequence>
<feature type="domain" description="At2g35280-like TPR" evidence="1">
    <location>
        <begin position="76"/>
        <end position="181"/>
    </location>
</feature>
<dbReference type="EMBL" id="JAYMYS010000001">
    <property type="protein sequence ID" value="KAK7411393.1"/>
    <property type="molecule type" value="Genomic_DNA"/>
</dbReference>
<protein>
    <recommendedName>
        <fullName evidence="1">At2g35280-like TPR domain-containing protein</fullName>
    </recommendedName>
</protein>
<dbReference type="InterPro" id="IPR036047">
    <property type="entry name" value="F-box-like_dom_sf"/>
</dbReference>
<name>A0AAN9XVI6_PSOTE</name>
<keyword evidence="3" id="KW-1185">Reference proteome</keyword>
<dbReference type="InterPro" id="IPR040338">
    <property type="entry name" value="At1g67623-like"/>
</dbReference>
<dbReference type="PANTHER" id="PTHR33784:SF10">
    <property type="entry name" value="F-BOX PROTEIN"/>
    <property type="match status" value="1"/>
</dbReference>
<accession>A0AAN9XVI6</accession>
<dbReference type="InterPro" id="IPR057136">
    <property type="entry name" value="At2g35280_TPR_dom"/>
</dbReference>
<dbReference type="AlphaFoldDB" id="A0AAN9XVI6"/>
<evidence type="ECO:0000259" key="1">
    <source>
        <dbReference type="Pfam" id="PF23310"/>
    </source>
</evidence>
<comment type="caution">
    <text evidence="2">The sequence shown here is derived from an EMBL/GenBank/DDBJ whole genome shotgun (WGS) entry which is preliminary data.</text>
</comment>
<dbReference type="Pfam" id="PF23310">
    <property type="entry name" value="TPR_27"/>
    <property type="match status" value="1"/>
</dbReference>
<dbReference type="SUPFAM" id="SSF81383">
    <property type="entry name" value="F-box domain"/>
    <property type="match status" value="1"/>
</dbReference>
<gene>
    <name evidence="2" type="ORF">VNO78_02826</name>
</gene>
<proteinExistence type="predicted"/>